<keyword evidence="1" id="KW-0808">Transferase</keyword>
<dbReference type="PANTHER" id="PTHR43167:SF1">
    <property type="entry name" value="PUTATIVE (AFU_ORTHOLOGUE AFUA_6G01830)-RELATED"/>
    <property type="match status" value="1"/>
</dbReference>
<dbReference type="OrthoDB" id="5464618at2"/>
<gene>
    <name evidence="1" type="ORF">C5O19_14810</name>
</gene>
<dbReference type="Proteomes" id="UP000239590">
    <property type="component" value="Unassembled WGS sequence"/>
</dbReference>
<dbReference type="Gene3D" id="3.40.50.150">
    <property type="entry name" value="Vaccinia Virus protein VP39"/>
    <property type="match status" value="1"/>
</dbReference>
<proteinExistence type="predicted"/>
<dbReference type="GO" id="GO:0032259">
    <property type="term" value="P:methylation"/>
    <property type="evidence" value="ECO:0007669"/>
    <property type="project" value="UniProtKB-KW"/>
</dbReference>
<dbReference type="AlphaFoldDB" id="A0A2S7ISY4"/>
<evidence type="ECO:0000313" key="2">
    <source>
        <dbReference type="Proteomes" id="UP000239590"/>
    </source>
</evidence>
<name>A0A2S7ISY4_9BACT</name>
<dbReference type="SUPFAM" id="SSF53335">
    <property type="entry name" value="S-adenosyl-L-methionine-dependent methyltransferases"/>
    <property type="match status" value="1"/>
</dbReference>
<keyword evidence="2" id="KW-1185">Reference proteome</keyword>
<dbReference type="EMBL" id="PTRA01000001">
    <property type="protein sequence ID" value="PQA60831.1"/>
    <property type="molecule type" value="Genomic_DNA"/>
</dbReference>
<keyword evidence="1" id="KW-0489">Methyltransferase</keyword>
<dbReference type="GO" id="GO:0008168">
    <property type="term" value="F:methyltransferase activity"/>
    <property type="evidence" value="ECO:0007669"/>
    <property type="project" value="UniProtKB-KW"/>
</dbReference>
<dbReference type="Pfam" id="PF13578">
    <property type="entry name" value="Methyltransf_24"/>
    <property type="match status" value="1"/>
</dbReference>
<dbReference type="RefSeq" id="WP_104713530.1">
    <property type="nucleotide sequence ID" value="NZ_PTRA01000001.1"/>
</dbReference>
<organism evidence="1 2">
    <name type="scientific">Siphonobacter curvatus</name>
    <dbReference type="NCBI Taxonomy" id="2094562"/>
    <lineage>
        <taxon>Bacteria</taxon>
        <taxon>Pseudomonadati</taxon>
        <taxon>Bacteroidota</taxon>
        <taxon>Cytophagia</taxon>
        <taxon>Cytophagales</taxon>
        <taxon>Cytophagaceae</taxon>
        <taxon>Siphonobacter</taxon>
    </lineage>
</organism>
<reference evidence="2" key="1">
    <citation type="submission" date="2018-02" db="EMBL/GenBank/DDBJ databases">
        <title>Genome sequencing of Solimonas sp. HR-BB.</title>
        <authorList>
            <person name="Lee Y."/>
            <person name="Jeon C.O."/>
        </authorList>
    </citation>
    <scope>NUCLEOTIDE SEQUENCE [LARGE SCALE GENOMIC DNA]</scope>
    <source>
        <strain evidence="2">HR-U</strain>
    </source>
</reference>
<comment type="caution">
    <text evidence="1">The sequence shown here is derived from an EMBL/GenBank/DDBJ whole genome shotgun (WGS) entry which is preliminary data.</text>
</comment>
<dbReference type="PANTHER" id="PTHR43167">
    <property type="entry name" value="PUTATIVE (AFU_ORTHOLOGUE AFUA_6G01830)-RELATED"/>
    <property type="match status" value="1"/>
</dbReference>
<accession>A0A2S7ISY4</accession>
<dbReference type="InterPro" id="IPR029063">
    <property type="entry name" value="SAM-dependent_MTases_sf"/>
</dbReference>
<protein>
    <submittedName>
        <fullName evidence="1">SAM-dependent methyltransferase</fullName>
    </submittedName>
</protein>
<evidence type="ECO:0000313" key="1">
    <source>
        <dbReference type="EMBL" id="PQA60831.1"/>
    </source>
</evidence>
<sequence length="254" mass="29119">MIASYLRYLFTAGNEHGLHSPFVFDLYTQVIRSREKQPVFEEIERIRAAMKACTDEIEIVDYGAGSRRTNAPRRKISTIAKNAQKTPKFSQLLYRLIAHFQPKIIFDLGTSLGITTLYEAKAAPKSKIYSFEGCPETARVAASNLHSAPQVSIVTGNLDETLKAQVEQVSQIDFAFFDANHRYEPTVRYFETCLRKAHADSVFVFDDIHWSKEMEKAWTEIQAHPSVTVTIDLFFVGLVFFRKKQPTQHFVLRF</sequence>